<evidence type="ECO:0000256" key="3">
    <source>
        <dbReference type="ARBA" id="ARBA00022692"/>
    </source>
</evidence>
<proteinExistence type="predicted"/>
<keyword evidence="10" id="KW-1185">Reference proteome</keyword>
<dbReference type="RefSeq" id="WP_051548595.1">
    <property type="nucleotide sequence ID" value="NZ_FONH01000013.1"/>
</dbReference>
<dbReference type="InterPro" id="IPR001958">
    <property type="entry name" value="Tet-R_TetA/multi-R_MdtG-like"/>
</dbReference>
<sequence>MDQPVTTVSEPRRRAAVAFIFVTVLLDMLAFGIVIPTLPHLIEQLAGGGIAAAASWVGVFSTVFAVVQFIFSPIQGALSDRFGRRPVILISNLGLAVDFVVLALAPTLWLLLAGRILLGMTAASFTTANAYIADITPKEKRAAAFGMLGGAFGLGFIMGPGLGGVLGEISLRLPFWVAAGLALCNFLYGLFVLPESLPKEHRTARFELHSAHPFGALKLLRRDPVLLGLGTVMFLVYLAHYVLQTTFVLYADYRYGWGTRAVGLVLMLVGACDGSVQAFLTGRLTPRWGERRVLVAGMLCGIGAFLLMGLADVGWVFLLGIPLMALWGLSGPPIQAIMTQQVDPTEQGRLQGAITSLGSFAGIFGPTLFAQIFSFSILPTSPLHLPGLAFVVAAALLVIGTVIAARTARRVTDPSLTPHEEPTPCAASVPHDLSPVAATHPVDIDPVHSSEPSS</sequence>
<feature type="transmembrane region" description="Helical" evidence="7">
    <location>
        <begin position="350"/>
        <end position="373"/>
    </location>
</feature>
<accession>A0A1I2HSZ8</accession>
<evidence type="ECO:0000313" key="9">
    <source>
        <dbReference type="EMBL" id="SFF33194.1"/>
    </source>
</evidence>
<feature type="region of interest" description="Disordered" evidence="6">
    <location>
        <begin position="413"/>
        <end position="432"/>
    </location>
</feature>
<keyword evidence="3 7" id="KW-0812">Transmembrane</keyword>
<feature type="transmembrane region" description="Helical" evidence="7">
    <location>
        <begin position="385"/>
        <end position="405"/>
    </location>
</feature>
<dbReference type="PROSITE" id="PS50850">
    <property type="entry name" value="MFS"/>
    <property type="match status" value="1"/>
</dbReference>
<evidence type="ECO:0000256" key="6">
    <source>
        <dbReference type="SAM" id="MobiDB-lite"/>
    </source>
</evidence>
<dbReference type="EMBL" id="FONH01000013">
    <property type="protein sequence ID" value="SFF33194.1"/>
    <property type="molecule type" value="Genomic_DNA"/>
</dbReference>
<dbReference type="PANTHER" id="PTHR23504:SF15">
    <property type="entry name" value="MAJOR FACILITATOR SUPERFAMILY (MFS) PROFILE DOMAIN-CONTAINING PROTEIN"/>
    <property type="match status" value="1"/>
</dbReference>
<dbReference type="GO" id="GO:0016020">
    <property type="term" value="C:membrane"/>
    <property type="evidence" value="ECO:0007669"/>
    <property type="project" value="UniProtKB-SubCell"/>
</dbReference>
<dbReference type="CDD" id="cd17388">
    <property type="entry name" value="MFS_TetA"/>
    <property type="match status" value="1"/>
</dbReference>
<feature type="domain" description="Major facilitator superfamily (MFS) profile" evidence="8">
    <location>
        <begin position="16"/>
        <end position="412"/>
    </location>
</feature>
<reference evidence="10" key="1">
    <citation type="submission" date="2016-10" db="EMBL/GenBank/DDBJ databases">
        <authorList>
            <person name="Varghese N."/>
            <person name="Submissions S."/>
        </authorList>
    </citation>
    <scope>NUCLEOTIDE SEQUENCE [LARGE SCALE GENOMIC DNA]</scope>
    <source>
        <strain evidence="10">UNC178MFTsu3.1</strain>
    </source>
</reference>
<evidence type="ECO:0000259" key="8">
    <source>
        <dbReference type="PROSITE" id="PS50850"/>
    </source>
</evidence>
<evidence type="ECO:0000256" key="5">
    <source>
        <dbReference type="ARBA" id="ARBA00023136"/>
    </source>
</evidence>
<dbReference type="InterPro" id="IPR020846">
    <property type="entry name" value="MFS_dom"/>
</dbReference>
<feature type="transmembrane region" description="Helical" evidence="7">
    <location>
        <begin position="111"/>
        <end position="132"/>
    </location>
</feature>
<keyword evidence="5 7" id="KW-0472">Membrane</keyword>
<evidence type="ECO:0000256" key="7">
    <source>
        <dbReference type="SAM" id="Phobius"/>
    </source>
</evidence>
<protein>
    <submittedName>
        <fullName evidence="9">MFS transporter, DHA1 family, tetracycline resistance protein</fullName>
    </submittedName>
</protein>
<feature type="transmembrane region" description="Helical" evidence="7">
    <location>
        <begin position="16"/>
        <end position="38"/>
    </location>
</feature>
<comment type="subcellular location">
    <subcellularLocation>
        <location evidence="1">Membrane</location>
        <topology evidence="1">Multi-pass membrane protein</topology>
    </subcellularLocation>
</comment>
<feature type="transmembrane region" description="Helical" evidence="7">
    <location>
        <begin position="86"/>
        <end position="105"/>
    </location>
</feature>
<dbReference type="AlphaFoldDB" id="A0A1I2HSZ8"/>
<feature type="transmembrane region" description="Helical" evidence="7">
    <location>
        <begin position="263"/>
        <end position="281"/>
    </location>
</feature>
<feature type="transmembrane region" description="Helical" evidence="7">
    <location>
        <begin position="173"/>
        <end position="193"/>
    </location>
</feature>
<evidence type="ECO:0000256" key="2">
    <source>
        <dbReference type="ARBA" id="ARBA00022448"/>
    </source>
</evidence>
<dbReference type="GO" id="GO:0022857">
    <property type="term" value="F:transmembrane transporter activity"/>
    <property type="evidence" value="ECO:0007669"/>
    <property type="project" value="InterPro"/>
</dbReference>
<evidence type="ECO:0000313" key="10">
    <source>
        <dbReference type="Proteomes" id="UP000199477"/>
    </source>
</evidence>
<dbReference type="Gene3D" id="1.20.1250.20">
    <property type="entry name" value="MFS general substrate transporter like domains"/>
    <property type="match status" value="1"/>
</dbReference>
<keyword evidence="4 7" id="KW-1133">Transmembrane helix</keyword>
<feature type="transmembrane region" description="Helical" evidence="7">
    <location>
        <begin position="293"/>
        <end position="311"/>
    </location>
</feature>
<dbReference type="InterPro" id="IPR036259">
    <property type="entry name" value="MFS_trans_sf"/>
</dbReference>
<feature type="transmembrane region" description="Helical" evidence="7">
    <location>
        <begin position="225"/>
        <end position="243"/>
    </location>
</feature>
<dbReference type="SUPFAM" id="SSF103473">
    <property type="entry name" value="MFS general substrate transporter"/>
    <property type="match status" value="1"/>
</dbReference>
<dbReference type="PRINTS" id="PR01035">
    <property type="entry name" value="TCRTETA"/>
</dbReference>
<feature type="transmembrane region" description="Helical" evidence="7">
    <location>
        <begin position="317"/>
        <end position="338"/>
    </location>
</feature>
<dbReference type="STRING" id="500610.SAMN02799615_03168"/>
<dbReference type="Pfam" id="PF07690">
    <property type="entry name" value="MFS_1"/>
    <property type="match status" value="1"/>
</dbReference>
<gene>
    <name evidence="9" type="ORF">SAMN02799615_03168</name>
</gene>
<name>A0A1I2HSZ8_9GAMM</name>
<dbReference type="Proteomes" id="UP000199477">
    <property type="component" value="Unassembled WGS sequence"/>
</dbReference>
<keyword evidence="2" id="KW-0813">Transport</keyword>
<feature type="transmembrane region" description="Helical" evidence="7">
    <location>
        <begin position="50"/>
        <end position="74"/>
    </location>
</feature>
<dbReference type="PANTHER" id="PTHR23504">
    <property type="entry name" value="MAJOR FACILITATOR SUPERFAMILY DOMAIN-CONTAINING PROTEIN 10"/>
    <property type="match status" value="1"/>
</dbReference>
<evidence type="ECO:0000256" key="4">
    <source>
        <dbReference type="ARBA" id="ARBA00022989"/>
    </source>
</evidence>
<feature type="transmembrane region" description="Helical" evidence="7">
    <location>
        <begin position="144"/>
        <end position="167"/>
    </location>
</feature>
<dbReference type="InterPro" id="IPR011701">
    <property type="entry name" value="MFS"/>
</dbReference>
<organism evidence="9 10">
    <name type="scientific">Dyella marensis</name>
    <dbReference type="NCBI Taxonomy" id="500610"/>
    <lineage>
        <taxon>Bacteria</taxon>
        <taxon>Pseudomonadati</taxon>
        <taxon>Pseudomonadota</taxon>
        <taxon>Gammaproteobacteria</taxon>
        <taxon>Lysobacterales</taxon>
        <taxon>Rhodanobacteraceae</taxon>
        <taxon>Dyella</taxon>
    </lineage>
</organism>
<evidence type="ECO:0000256" key="1">
    <source>
        <dbReference type="ARBA" id="ARBA00004141"/>
    </source>
</evidence>